<dbReference type="EMBL" id="MEWU01000028">
    <property type="protein sequence ID" value="OGC83114.1"/>
    <property type="molecule type" value="Genomic_DNA"/>
</dbReference>
<evidence type="ECO:0000313" key="2">
    <source>
        <dbReference type="EMBL" id="OGC83114.1"/>
    </source>
</evidence>
<accession>A0A1F4XNC9</accession>
<sequence>MENRDIAQYTDKKPQREPVGPLVAIIIVVIMLGLGGAYFFIIQKSRFYQTPAPDSPLQAQETAAS</sequence>
<keyword evidence="1" id="KW-0812">Transmembrane</keyword>
<evidence type="ECO:0000256" key="1">
    <source>
        <dbReference type="SAM" id="Phobius"/>
    </source>
</evidence>
<feature type="transmembrane region" description="Helical" evidence="1">
    <location>
        <begin position="20"/>
        <end position="41"/>
    </location>
</feature>
<reference evidence="2 3" key="1">
    <citation type="journal article" date="2016" name="Nat. Commun.">
        <title>Thousands of microbial genomes shed light on interconnected biogeochemical processes in an aquifer system.</title>
        <authorList>
            <person name="Anantharaman K."/>
            <person name="Brown C.T."/>
            <person name="Hug L.A."/>
            <person name="Sharon I."/>
            <person name="Castelle C.J."/>
            <person name="Probst A.J."/>
            <person name="Thomas B.C."/>
            <person name="Singh A."/>
            <person name="Wilkins M.J."/>
            <person name="Karaoz U."/>
            <person name="Brodie E.L."/>
            <person name="Williams K.H."/>
            <person name="Hubbard S.S."/>
            <person name="Banfield J.F."/>
        </authorList>
    </citation>
    <scope>NUCLEOTIDE SEQUENCE [LARGE SCALE GENOMIC DNA]</scope>
</reference>
<protein>
    <submittedName>
        <fullName evidence="2">Uncharacterized protein</fullName>
    </submittedName>
</protein>
<comment type="caution">
    <text evidence="2">The sequence shown here is derived from an EMBL/GenBank/DDBJ whole genome shotgun (WGS) entry which is preliminary data.</text>
</comment>
<evidence type="ECO:0000313" key="3">
    <source>
        <dbReference type="Proteomes" id="UP000177564"/>
    </source>
</evidence>
<organism evidence="2 3">
    <name type="scientific">Candidatus Adlerbacteria bacterium RIFCSPHIGHO2_02_FULL_52_17</name>
    <dbReference type="NCBI Taxonomy" id="1797240"/>
    <lineage>
        <taxon>Bacteria</taxon>
        <taxon>Candidatus Adleribacteriota</taxon>
    </lineage>
</organism>
<name>A0A1F4XNC9_9BACT</name>
<keyword evidence="1" id="KW-0472">Membrane</keyword>
<proteinExistence type="predicted"/>
<dbReference type="STRING" id="1797240.A3D68_01150"/>
<gene>
    <name evidence="2" type="ORF">A3D68_01150</name>
</gene>
<dbReference type="Proteomes" id="UP000177564">
    <property type="component" value="Unassembled WGS sequence"/>
</dbReference>
<keyword evidence="1" id="KW-1133">Transmembrane helix</keyword>
<dbReference type="AlphaFoldDB" id="A0A1F4XNC9"/>